<organism evidence="2 3">
    <name type="scientific">Limosa lapponica baueri</name>
    <dbReference type="NCBI Taxonomy" id="1758121"/>
    <lineage>
        <taxon>Eukaryota</taxon>
        <taxon>Metazoa</taxon>
        <taxon>Chordata</taxon>
        <taxon>Craniata</taxon>
        <taxon>Vertebrata</taxon>
        <taxon>Euteleostomi</taxon>
        <taxon>Archelosauria</taxon>
        <taxon>Archosauria</taxon>
        <taxon>Dinosauria</taxon>
        <taxon>Saurischia</taxon>
        <taxon>Theropoda</taxon>
        <taxon>Coelurosauria</taxon>
        <taxon>Aves</taxon>
        <taxon>Neognathae</taxon>
        <taxon>Neoaves</taxon>
        <taxon>Charadriiformes</taxon>
        <taxon>Scolopacidae</taxon>
        <taxon>Limosa</taxon>
    </lineage>
</organism>
<sequence length="90" mass="9843">MTMSQQCAPVAKKANGILGCIKKSVASRLRDVIPPLYSALVSPCLEYCVRDNSCQIILVPSRSGYDPGSRSFRNCKESSSFKTTGMTQHQ</sequence>
<dbReference type="EMBL" id="KZ505651">
    <property type="protein sequence ID" value="PKU48545.1"/>
    <property type="molecule type" value="Genomic_DNA"/>
</dbReference>
<evidence type="ECO:0000313" key="3">
    <source>
        <dbReference type="Proteomes" id="UP000233556"/>
    </source>
</evidence>
<evidence type="ECO:0000313" key="2">
    <source>
        <dbReference type="EMBL" id="PKU48545.1"/>
    </source>
</evidence>
<feature type="region of interest" description="Disordered" evidence="1">
    <location>
        <begin position="64"/>
        <end position="90"/>
    </location>
</feature>
<reference evidence="3" key="1">
    <citation type="submission" date="2017-11" db="EMBL/GenBank/DDBJ databases">
        <authorList>
            <person name="Lima N.C."/>
            <person name="Parody-Merino A.M."/>
            <person name="Battley P.F."/>
            <person name="Fidler A.E."/>
            <person name="Prosdocimi F."/>
        </authorList>
    </citation>
    <scope>NUCLEOTIDE SEQUENCE [LARGE SCALE GENOMIC DNA]</scope>
</reference>
<keyword evidence="3" id="KW-1185">Reference proteome</keyword>
<proteinExistence type="predicted"/>
<reference evidence="3" key="2">
    <citation type="submission" date="2017-12" db="EMBL/GenBank/DDBJ databases">
        <title>Genome sequence of the Bar-tailed Godwit (Limosa lapponica baueri).</title>
        <authorList>
            <person name="Lima N.C.B."/>
            <person name="Parody-Merino A.M."/>
            <person name="Battley P.F."/>
            <person name="Fidler A.E."/>
            <person name="Prosdocimi F."/>
        </authorList>
    </citation>
    <scope>NUCLEOTIDE SEQUENCE [LARGE SCALE GENOMIC DNA]</scope>
</reference>
<evidence type="ECO:0000256" key="1">
    <source>
        <dbReference type="SAM" id="MobiDB-lite"/>
    </source>
</evidence>
<dbReference type="AlphaFoldDB" id="A0A2I0UR72"/>
<feature type="compositionally biased region" description="Polar residues" evidence="1">
    <location>
        <begin position="77"/>
        <end position="90"/>
    </location>
</feature>
<accession>A0A2I0UR72</accession>
<name>A0A2I0UR72_LIMLA</name>
<dbReference type="Proteomes" id="UP000233556">
    <property type="component" value="Unassembled WGS sequence"/>
</dbReference>
<gene>
    <name evidence="2" type="ORF">llap_1173</name>
</gene>
<protein>
    <submittedName>
        <fullName evidence="2">Uncharacterized protein</fullName>
    </submittedName>
</protein>